<dbReference type="PANTHER" id="PTHR42847:SF4">
    <property type="entry name" value="ALKANESULFONATE MONOOXYGENASE-RELATED"/>
    <property type="match status" value="1"/>
</dbReference>
<evidence type="ECO:0000256" key="3">
    <source>
        <dbReference type="ARBA" id="ARBA00023002"/>
    </source>
</evidence>
<dbReference type="PANTHER" id="PTHR42847">
    <property type="entry name" value="ALKANESULFONATE MONOOXYGENASE"/>
    <property type="match status" value="1"/>
</dbReference>
<sequence length="295" mass="32183">MKAGGRVKVGISSPIVALAGNRPAWEAAAGTAELVRVAEAADRLGYAFMTCGDHVAVPPGLHRGERFYDPLATFAFLAGRTRRLRFLPYVLVLPFYHPLEIAKRYGTLDHLSGGRLVLGFGVGNLKEEFDLLGVPFEDRGPRADDALRALRAALAGRVVSYEGPYYSFQDMVVDPHAVQERVPMWIGGHSDRALRRAVTLGDGWAPAPQSFRGPTPELMRQMLDRHDLPDGFDVLLTPGERLDPLTEPGRVDEIIATAEKAGATHINLTVRHESLAHYLEQLEAFAEAAGLDAGE</sequence>
<dbReference type="SUPFAM" id="SSF51679">
    <property type="entry name" value="Bacterial luciferase-like"/>
    <property type="match status" value="1"/>
</dbReference>
<dbReference type="RefSeq" id="WP_245869689.1">
    <property type="nucleotide sequence ID" value="NZ_FZOR01000047.1"/>
</dbReference>
<keyword evidence="1" id="KW-0285">Flavoprotein</keyword>
<keyword evidence="4" id="KW-0503">Monooxygenase</keyword>
<evidence type="ECO:0000259" key="5">
    <source>
        <dbReference type="Pfam" id="PF00296"/>
    </source>
</evidence>
<dbReference type="NCBIfam" id="TIGR03619">
    <property type="entry name" value="F420_Rv2161c"/>
    <property type="match status" value="1"/>
</dbReference>
<dbReference type="EMBL" id="FZOR01000047">
    <property type="protein sequence ID" value="SNT57540.1"/>
    <property type="molecule type" value="Genomic_DNA"/>
</dbReference>
<evidence type="ECO:0000313" key="6">
    <source>
        <dbReference type="EMBL" id="SNT57540.1"/>
    </source>
</evidence>
<dbReference type="InterPro" id="IPR050172">
    <property type="entry name" value="SsuD_RutA_monooxygenase"/>
</dbReference>
<dbReference type="InterPro" id="IPR036661">
    <property type="entry name" value="Luciferase-like_sf"/>
</dbReference>
<keyword evidence="3" id="KW-0560">Oxidoreductase</keyword>
<accession>A0A239NS15</accession>
<evidence type="ECO:0000256" key="2">
    <source>
        <dbReference type="ARBA" id="ARBA00022643"/>
    </source>
</evidence>
<evidence type="ECO:0000256" key="1">
    <source>
        <dbReference type="ARBA" id="ARBA00022630"/>
    </source>
</evidence>
<evidence type="ECO:0000256" key="4">
    <source>
        <dbReference type="ARBA" id="ARBA00023033"/>
    </source>
</evidence>
<dbReference type="GO" id="GO:0046306">
    <property type="term" value="P:alkanesulfonate catabolic process"/>
    <property type="evidence" value="ECO:0007669"/>
    <property type="project" value="TreeGrafter"/>
</dbReference>
<dbReference type="GO" id="GO:0008726">
    <property type="term" value="F:alkanesulfonate monooxygenase activity"/>
    <property type="evidence" value="ECO:0007669"/>
    <property type="project" value="TreeGrafter"/>
</dbReference>
<keyword evidence="2" id="KW-0288">FMN</keyword>
<feature type="domain" description="Luciferase-like" evidence="5">
    <location>
        <begin position="16"/>
        <end position="208"/>
    </location>
</feature>
<dbReference type="InterPro" id="IPR019921">
    <property type="entry name" value="Lucif-like_OxRdtase_Rv2161c"/>
</dbReference>
<dbReference type="Proteomes" id="UP000198318">
    <property type="component" value="Unassembled WGS sequence"/>
</dbReference>
<keyword evidence="7" id="KW-1185">Reference proteome</keyword>
<evidence type="ECO:0000313" key="7">
    <source>
        <dbReference type="Proteomes" id="UP000198318"/>
    </source>
</evidence>
<gene>
    <name evidence="6" type="ORF">SAMN05443665_104741</name>
</gene>
<dbReference type="InterPro" id="IPR011251">
    <property type="entry name" value="Luciferase-like_dom"/>
</dbReference>
<dbReference type="Pfam" id="PF00296">
    <property type="entry name" value="Bac_luciferase"/>
    <property type="match status" value="1"/>
</dbReference>
<protein>
    <submittedName>
        <fullName evidence="6">Probable F420-dependent oxidoreductase, Rv2161c family</fullName>
    </submittedName>
</protein>
<reference evidence="6 7" key="1">
    <citation type="submission" date="2017-06" db="EMBL/GenBank/DDBJ databases">
        <authorList>
            <person name="Kim H.J."/>
            <person name="Triplett B.A."/>
        </authorList>
    </citation>
    <scope>NUCLEOTIDE SEQUENCE [LARGE SCALE GENOMIC DNA]</scope>
    <source>
        <strain evidence="6 7">DSM 44715</strain>
    </source>
</reference>
<dbReference type="Gene3D" id="3.20.20.30">
    <property type="entry name" value="Luciferase-like domain"/>
    <property type="match status" value="1"/>
</dbReference>
<name>A0A239NS15_9ACTN</name>
<proteinExistence type="predicted"/>
<dbReference type="AlphaFoldDB" id="A0A239NS15"/>
<organism evidence="6 7">
    <name type="scientific">Actinomadura meyerae</name>
    <dbReference type="NCBI Taxonomy" id="240840"/>
    <lineage>
        <taxon>Bacteria</taxon>
        <taxon>Bacillati</taxon>
        <taxon>Actinomycetota</taxon>
        <taxon>Actinomycetes</taxon>
        <taxon>Streptosporangiales</taxon>
        <taxon>Thermomonosporaceae</taxon>
        <taxon>Actinomadura</taxon>
    </lineage>
</organism>